<feature type="compositionally biased region" description="Basic and acidic residues" evidence="1">
    <location>
        <begin position="131"/>
        <end position="143"/>
    </location>
</feature>
<dbReference type="EMBL" id="WSZM01000136">
    <property type="protein sequence ID" value="KAF4040713.1"/>
    <property type="molecule type" value="Genomic_DNA"/>
</dbReference>
<evidence type="ECO:0000313" key="3">
    <source>
        <dbReference type="Proteomes" id="UP000602510"/>
    </source>
</evidence>
<name>A0A833WFY7_PHYIN</name>
<sequence length="389" mass="43011">MASTARPSGKPSVVASSEPTSSSSPRTAGDIFVRMSRAHGVRRRREDSAAIEIEELDSRTMRQNSYNYFQHHGAGSGPSLLHTSTFRSSLSRSPASRKRQRTLAEQLDELCLQGQRGRPTSIDNNKSRTKSRSERRLVREKTNQEAAEVSRIVELDELGREKSPSLDGSGSDSDGMMDVTGEQTGLKVYGDAANVGGLRSFFAAGAAERHRPMDKMYRHYVAVAAQTTSTTPTTPQGNELVVFRPPTAVKTPFTQDLPAYLSLTPHEFEKLSMAEKRQWYQAHRRYMRELDQAAAEQKSETNVETQLEAKPTDPTGGYEFVRRRSSSGSSSRSYQVLGVPSTDEEEDGAFGGLGEDVEMMEDIEESAAPKRPHAAGALTHTEWFTDDEL</sequence>
<dbReference type="Proteomes" id="UP000602510">
    <property type="component" value="Unassembled WGS sequence"/>
</dbReference>
<feature type="compositionally biased region" description="Basic and acidic residues" evidence="1">
    <location>
        <begin position="292"/>
        <end position="301"/>
    </location>
</feature>
<feature type="region of interest" description="Disordered" evidence="1">
    <location>
        <begin position="292"/>
        <end position="389"/>
    </location>
</feature>
<proteinExistence type="predicted"/>
<feature type="region of interest" description="Disordered" evidence="1">
    <location>
        <begin position="1"/>
        <end position="49"/>
    </location>
</feature>
<feature type="compositionally biased region" description="Acidic residues" evidence="1">
    <location>
        <begin position="355"/>
        <end position="365"/>
    </location>
</feature>
<keyword evidence="3" id="KW-1185">Reference proteome</keyword>
<accession>A0A833WFY7</accession>
<feature type="compositionally biased region" description="Low complexity" evidence="1">
    <location>
        <begin position="12"/>
        <end position="28"/>
    </location>
</feature>
<reference evidence="2" key="1">
    <citation type="submission" date="2020-04" db="EMBL/GenBank/DDBJ databases">
        <title>Hybrid Assembly of Korean Phytophthora infestans isolates.</title>
        <authorList>
            <person name="Prokchorchik M."/>
            <person name="Lee Y."/>
            <person name="Seo J."/>
            <person name="Cho J.-H."/>
            <person name="Park Y.-E."/>
            <person name="Jang D.-C."/>
            <person name="Im J.-S."/>
            <person name="Choi J.-G."/>
            <person name="Park H.-J."/>
            <person name="Lee G.-B."/>
            <person name="Lee Y.-G."/>
            <person name="Hong S.-Y."/>
            <person name="Cho K."/>
            <person name="Sohn K.H."/>
        </authorList>
    </citation>
    <scope>NUCLEOTIDE SEQUENCE</scope>
    <source>
        <strain evidence="2">KR_1_A1</strain>
    </source>
</reference>
<protein>
    <submittedName>
        <fullName evidence="2">Uncharacterized protein</fullName>
    </submittedName>
</protein>
<dbReference type="AlphaFoldDB" id="A0A833WFY7"/>
<comment type="caution">
    <text evidence="2">The sequence shown here is derived from an EMBL/GenBank/DDBJ whole genome shotgun (WGS) entry which is preliminary data.</text>
</comment>
<organism evidence="2 3">
    <name type="scientific">Phytophthora infestans</name>
    <name type="common">Potato late blight agent</name>
    <name type="synonym">Botrytis infestans</name>
    <dbReference type="NCBI Taxonomy" id="4787"/>
    <lineage>
        <taxon>Eukaryota</taxon>
        <taxon>Sar</taxon>
        <taxon>Stramenopiles</taxon>
        <taxon>Oomycota</taxon>
        <taxon>Peronosporomycetes</taxon>
        <taxon>Peronosporales</taxon>
        <taxon>Peronosporaceae</taxon>
        <taxon>Phytophthora</taxon>
    </lineage>
</organism>
<feature type="compositionally biased region" description="Polar residues" evidence="1">
    <location>
        <begin position="81"/>
        <end position="94"/>
    </location>
</feature>
<gene>
    <name evidence="2" type="ORF">GN244_ATG07063</name>
</gene>
<evidence type="ECO:0000313" key="2">
    <source>
        <dbReference type="EMBL" id="KAF4040713.1"/>
    </source>
</evidence>
<feature type="compositionally biased region" description="Basic and acidic residues" evidence="1">
    <location>
        <begin position="151"/>
        <end position="164"/>
    </location>
</feature>
<feature type="region of interest" description="Disordered" evidence="1">
    <location>
        <begin position="67"/>
        <end position="177"/>
    </location>
</feature>
<evidence type="ECO:0000256" key="1">
    <source>
        <dbReference type="SAM" id="MobiDB-lite"/>
    </source>
</evidence>